<evidence type="ECO:0000256" key="3">
    <source>
        <dbReference type="ARBA" id="ARBA00022777"/>
    </source>
</evidence>
<dbReference type="GO" id="GO:0005776">
    <property type="term" value="C:autophagosome"/>
    <property type="evidence" value="ECO:0007669"/>
    <property type="project" value="TreeGrafter"/>
</dbReference>
<evidence type="ECO:0000259" key="5">
    <source>
        <dbReference type="PROSITE" id="PS50011"/>
    </source>
</evidence>
<dbReference type="GO" id="GO:0000407">
    <property type="term" value="C:phagophore assembly site"/>
    <property type="evidence" value="ECO:0007669"/>
    <property type="project" value="TreeGrafter"/>
</dbReference>
<dbReference type="Gene3D" id="1.10.510.10">
    <property type="entry name" value="Transferase(Phosphotransferase) domain 1"/>
    <property type="match status" value="1"/>
</dbReference>
<dbReference type="OrthoDB" id="312599at2759"/>
<dbReference type="GO" id="GO:0005829">
    <property type="term" value="C:cytosol"/>
    <property type="evidence" value="ECO:0007669"/>
    <property type="project" value="TreeGrafter"/>
</dbReference>
<keyword evidence="2" id="KW-0547">Nucleotide-binding</keyword>
<dbReference type="GO" id="GO:0004715">
    <property type="term" value="F:non-membrane spanning protein tyrosine kinase activity"/>
    <property type="evidence" value="ECO:0007669"/>
    <property type="project" value="UniProtKB-EC"/>
</dbReference>
<dbReference type="InterPro" id="IPR000719">
    <property type="entry name" value="Prot_kinase_dom"/>
</dbReference>
<dbReference type="InterPro" id="IPR008271">
    <property type="entry name" value="Ser/Thr_kinase_AS"/>
</dbReference>
<dbReference type="STRING" id="857967.G0QKB7"/>
<evidence type="ECO:0000313" key="7">
    <source>
        <dbReference type="Proteomes" id="UP000008983"/>
    </source>
</evidence>
<keyword evidence="7" id="KW-1185">Reference proteome</keyword>
<organism evidence="6 7">
    <name type="scientific">Ichthyophthirius multifiliis</name>
    <name type="common">White spot disease agent</name>
    <name type="synonym">Ich</name>
    <dbReference type="NCBI Taxonomy" id="5932"/>
    <lineage>
        <taxon>Eukaryota</taxon>
        <taxon>Sar</taxon>
        <taxon>Alveolata</taxon>
        <taxon>Ciliophora</taxon>
        <taxon>Intramacronucleata</taxon>
        <taxon>Oligohymenophorea</taxon>
        <taxon>Hymenostomatida</taxon>
        <taxon>Ophryoglenina</taxon>
        <taxon>Ichthyophthirius</taxon>
    </lineage>
</organism>
<dbReference type="GO" id="GO:0008854">
    <property type="term" value="F:exodeoxyribonuclease V activity"/>
    <property type="evidence" value="ECO:0007669"/>
    <property type="project" value="UniProtKB-EC"/>
</dbReference>
<keyword evidence="3 6" id="KW-0418">Kinase</keyword>
<dbReference type="EMBL" id="GL983147">
    <property type="protein sequence ID" value="EGR34339.1"/>
    <property type="molecule type" value="Genomic_DNA"/>
</dbReference>
<dbReference type="eggNOG" id="KOG0032">
    <property type="taxonomic scope" value="Eukaryota"/>
</dbReference>
<keyword evidence="4" id="KW-0067">ATP-binding</keyword>
<dbReference type="RefSeq" id="XP_004039643.1">
    <property type="nucleotide sequence ID" value="XM_004039595.1"/>
</dbReference>
<dbReference type="OMA" id="MNQEYSS"/>
<evidence type="ECO:0000256" key="1">
    <source>
        <dbReference type="ARBA" id="ARBA00022679"/>
    </source>
</evidence>
<dbReference type="PANTHER" id="PTHR24348:SF22">
    <property type="entry name" value="NON-SPECIFIC SERINE_THREONINE PROTEIN KINASE"/>
    <property type="match status" value="1"/>
</dbReference>
<dbReference type="InterPro" id="IPR011009">
    <property type="entry name" value="Kinase-like_dom_sf"/>
</dbReference>
<dbReference type="EC" id="2.7.10.2" evidence="6"/>
<keyword evidence="1 6" id="KW-0808">Transferase</keyword>
<accession>G0QKB7</accession>
<dbReference type="InParanoid" id="G0QKB7"/>
<proteinExistence type="predicted"/>
<dbReference type="SUPFAM" id="SSF56112">
    <property type="entry name" value="Protein kinase-like (PK-like)"/>
    <property type="match status" value="1"/>
</dbReference>
<keyword evidence="6" id="KW-0378">Hydrolase</keyword>
<protein>
    <submittedName>
        <fullName evidence="6">Protein kinase domain protein</fullName>
        <ecNumber evidence="6">2.7.10.2</ecNumber>
        <ecNumber evidence="6">3.1.11.5</ecNumber>
    </submittedName>
</protein>
<dbReference type="AlphaFoldDB" id="G0QKB7"/>
<dbReference type="GO" id="GO:0010506">
    <property type="term" value="P:regulation of autophagy"/>
    <property type="evidence" value="ECO:0007669"/>
    <property type="project" value="InterPro"/>
</dbReference>
<reference evidence="6 7" key="1">
    <citation type="submission" date="2011-07" db="EMBL/GenBank/DDBJ databases">
        <authorList>
            <person name="Coyne R."/>
            <person name="Brami D."/>
            <person name="Johnson J."/>
            <person name="Hostetler J."/>
            <person name="Hannick L."/>
            <person name="Clark T."/>
            <person name="Cassidy-Hanley D."/>
            <person name="Inman J."/>
        </authorList>
    </citation>
    <scope>NUCLEOTIDE SEQUENCE [LARGE SCALE GENOMIC DNA]</scope>
    <source>
        <strain evidence="6 7">G5</strain>
    </source>
</reference>
<sequence>MRNEVQLFLLQNEISIMKKLQNSTNINLLKLHDVIQTQNNTYIITELCNQGDLKQLLDKNKFFEEQQALKILKHILNGYRELAKNKIIHRDIKPANILINNGIPKISDFGFSKEIDAPPFKYLYNVGTPIYMSPQSLDKNEYNQKSDIWAIGVLYYELLYGMTPWIADNEQQLRHKINTINVQFPTYRHVSNKSKNFILDCLKLDEQQRCGLEEIDKHALLQINLNNKIISKNLNNELQQQQQCILGIQDGKYNKMNQQNKNYTKQQNTAKQKYLFYFYLITYIKFYLNFYKNLKKLKSLESSFDKQIQQKYKLPKSLNKNSQLCIKNSEKMEKKKDEKYTQNDKIILSQINLCRFLYKMLKLAQQTTLIQKDFLKEKIIFLISKNLMIHIQKLNIMVLTNMNTYKLDNWSLYSKSENYQILQIVIKQYNKKYSDSFNIIWEKLNKNDLDKDQKFNVIFDENFVEFETFYIILISFLRYSIRQINFEIKNLITIDQNLSIPDEYQQSLVLNDYLITYFQLTNLMLEHFKDYKYFAESSKIEQIAQGQPVKLNKQHFKQIQNKIANLEI</sequence>
<dbReference type="Proteomes" id="UP000008983">
    <property type="component" value="Unassembled WGS sequence"/>
</dbReference>
<dbReference type="SMART" id="SM00220">
    <property type="entry name" value="S_TKc"/>
    <property type="match status" value="1"/>
</dbReference>
<dbReference type="InterPro" id="IPR045269">
    <property type="entry name" value="Atg1-like"/>
</dbReference>
<dbReference type="GeneID" id="14910531"/>
<dbReference type="EC" id="3.1.11.5" evidence="6"/>
<feature type="domain" description="Protein kinase" evidence="5">
    <location>
        <begin position="1"/>
        <end position="221"/>
    </location>
</feature>
<evidence type="ECO:0000256" key="4">
    <source>
        <dbReference type="ARBA" id="ARBA00022840"/>
    </source>
</evidence>
<dbReference type="GO" id="GO:0005524">
    <property type="term" value="F:ATP binding"/>
    <property type="evidence" value="ECO:0007669"/>
    <property type="project" value="UniProtKB-KW"/>
</dbReference>
<dbReference type="PROSITE" id="PS00108">
    <property type="entry name" value="PROTEIN_KINASE_ST"/>
    <property type="match status" value="1"/>
</dbReference>
<dbReference type="Pfam" id="PF00069">
    <property type="entry name" value="Pkinase"/>
    <property type="match status" value="1"/>
</dbReference>
<dbReference type="GO" id="GO:0016020">
    <property type="term" value="C:membrane"/>
    <property type="evidence" value="ECO:0007669"/>
    <property type="project" value="TreeGrafter"/>
</dbReference>
<dbReference type="PANTHER" id="PTHR24348">
    <property type="entry name" value="SERINE/THREONINE-PROTEIN KINASE UNC-51-RELATED"/>
    <property type="match status" value="1"/>
</dbReference>
<dbReference type="GO" id="GO:0004674">
    <property type="term" value="F:protein serine/threonine kinase activity"/>
    <property type="evidence" value="ECO:0007669"/>
    <property type="project" value="InterPro"/>
</dbReference>
<dbReference type="GO" id="GO:0000045">
    <property type="term" value="P:autophagosome assembly"/>
    <property type="evidence" value="ECO:0007669"/>
    <property type="project" value="TreeGrafter"/>
</dbReference>
<evidence type="ECO:0000256" key="2">
    <source>
        <dbReference type="ARBA" id="ARBA00022741"/>
    </source>
</evidence>
<name>G0QKB7_ICHMU</name>
<dbReference type="PROSITE" id="PS50011">
    <property type="entry name" value="PROTEIN_KINASE_DOM"/>
    <property type="match status" value="1"/>
</dbReference>
<gene>
    <name evidence="6" type="ORF">IMG5_015630</name>
</gene>
<evidence type="ECO:0000313" key="6">
    <source>
        <dbReference type="EMBL" id="EGR34339.1"/>
    </source>
</evidence>